<proteinExistence type="predicted"/>
<name>A0ABQ3XW40_9ACTN</name>
<evidence type="ECO:0000259" key="5">
    <source>
        <dbReference type="Pfam" id="PF18085"/>
    </source>
</evidence>
<evidence type="ECO:0000313" key="6">
    <source>
        <dbReference type="EMBL" id="GID71968.1"/>
    </source>
</evidence>
<dbReference type="NCBIfam" id="NF047744">
    <property type="entry name" value="CG0192_rel"/>
    <property type="match status" value="1"/>
</dbReference>
<evidence type="ECO:0000256" key="2">
    <source>
        <dbReference type="ARBA" id="ARBA00022741"/>
    </source>
</evidence>
<keyword evidence="4" id="KW-0067">ATP-binding</keyword>
<evidence type="ECO:0000313" key="7">
    <source>
        <dbReference type="Proteomes" id="UP000609879"/>
    </source>
</evidence>
<sequence length="210" mass="22348">MALIHRAQISPTKLELLEAWLPAREWFGGESGAGLERVAAYRFDDPDGEVGIETLLVRVGDGPVFQVPLTYRGAPLDGAEAWLVGTCEHSVLGQRWVYDATGDPVYAAALTRAILGGEGQAEEFFEVDGVREPRPLSMTIVAGGPDGGGVPAVGRIERTVPGEPTLIVTDTVELAVIRRLGASATRDGVSLRGSWSGQSDLLPLAFATRR</sequence>
<protein>
    <recommendedName>
        <fullName evidence="5">Maltokinase N-terminal cap domain-containing protein</fullName>
    </recommendedName>
</protein>
<gene>
    <name evidence="6" type="ORF">Ade02nite_06090</name>
</gene>
<dbReference type="RefSeq" id="WP_203759946.1">
    <property type="nucleotide sequence ID" value="NZ_BAAABO010000004.1"/>
</dbReference>
<dbReference type="InterPro" id="IPR040999">
    <property type="entry name" value="Mak_N_cap"/>
</dbReference>
<keyword evidence="3" id="KW-0418">Kinase</keyword>
<keyword evidence="2" id="KW-0547">Nucleotide-binding</keyword>
<accession>A0ABQ3XW40</accession>
<evidence type="ECO:0000256" key="3">
    <source>
        <dbReference type="ARBA" id="ARBA00022777"/>
    </source>
</evidence>
<evidence type="ECO:0000256" key="1">
    <source>
        <dbReference type="ARBA" id="ARBA00022679"/>
    </source>
</evidence>
<keyword evidence="1" id="KW-0808">Transferase</keyword>
<reference evidence="6 7" key="1">
    <citation type="submission" date="2021-01" db="EMBL/GenBank/DDBJ databases">
        <title>Whole genome shotgun sequence of Actinoplanes deccanensis NBRC 13994.</title>
        <authorList>
            <person name="Komaki H."/>
            <person name="Tamura T."/>
        </authorList>
    </citation>
    <scope>NUCLEOTIDE SEQUENCE [LARGE SCALE GENOMIC DNA]</scope>
    <source>
        <strain evidence="6 7">NBRC 13994</strain>
    </source>
</reference>
<dbReference type="EMBL" id="BOMI01000008">
    <property type="protein sequence ID" value="GID71968.1"/>
    <property type="molecule type" value="Genomic_DNA"/>
</dbReference>
<evidence type="ECO:0000256" key="4">
    <source>
        <dbReference type="ARBA" id="ARBA00022840"/>
    </source>
</evidence>
<dbReference type="Proteomes" id="UP000609879">
    <property type="component" value="Unassembled WGS sequence"/>
</dbReference>
<organism evidence="6 7">
    <name type="scientific">Paractinoplanes deccanensis</name>
    <dbReference type="NCBI Taxonomy" id="113561"/>
    <lineage>
        <taxon>Bacteria</taxon>
        <taxon>Bacillati</taxon>
        <taxon>Actinomycetota</taxon>
        <taxon>Actinomycetes</taxon>
        <taxon>Micromonosporales</taxon>
        <taxon>Micromonosporaceae</taxon>
        <taxon>Paractinoplanes</taxon>
    </lineage>
</organism>
<keyword evidence="7" id="KW-1185">Reference proteome</keyword>
<feature type="domain" description="Maltokinase N-terminal cap" evidence="5">
    <location>
        <begin position="20"/>
        <end position="103"/>
    </location>
</feature>
<comment type="caution">
    <text evidence="6">The sequence shown here is derived from an EMBL/GenBank/DDBJ whole genome shotgun (WGS) entry which is preliminary data.</text>
</comment>
<dbReference type="Pfam" id="PF18085">
    <property type="entry name" value="Mak_N_cap"/>
    <property type="match status" value="1"/>
</dbReference>